<protein>
    <submittedName>
        <fullName evidence="2">Uncharacterized protein</fullName>
    </submittedName>
</protein>
<keyword evidence="3" id="KW-1185">Reference proteome</keyword>
<dbReference type="Proteomes" id="UP001174909">
    <property type="component" value="Unassembled WGS sequence"/>
</dbReference>
<evidence type="ECO:0000256" key="1">
    <source>
        <dbReference type="SAM" id="MobiDB-lite"/>
    </source>
</evidence>
<feature type="compositionally biased region" description="Basic and acidic residues" evidence="1">
    <location>
        <begin position="215"/>
        <end position="233"/>
    </location>
</feature>
<sequence>MAVGGSGSYDLLTAAGESRNTSVTSRRAQRELDIGLLGDWDEDKEEEKEAGVEERRKGGISKTPTPTAQSVLGGQTDLSKRQERKIAKPGVNISSHLAGRNNDERPISSLKKSAPKTYKSTAAVSDDDDLFNLLADEKEEKVKHRPKFRAKSQTPREKVELQKTPSEEPVDRPKSRKGPVKLPEKLPETITSALEPASGSREGSGANIRTLDGSGAEKKASALIKRDSNEATKRGKGRLSASSGFVVEEEDDLLSSMGLDDGKTKVLEYSETISSTVHETPAKSPVQEEVREHKKFI</sequence>
<evidence type="ECO:0000313" key="2">
    <source>
        <dbReference type="EMBL" id="CAI8047353.1"/>
    </source>
</evidence>
<gene>
    <name evidence="2" type="ORF">GBAR_LOCUS26168</name>
</gene>
<accession>A0AA35TG66</accession>
<name>A0AA35TG66_GEOBA</name>
<proteinExistence type="predicted"/>
<feature type="region of interest" description="Disordered" evidence="1">
    <location>
        <begin position="276"/>
        <end position="297"/>
    </location>
</feature>
<feature type="compositionally biased region" description="Basic and acidic residues" evidence="1">
    <location>
        <begin position="154"/>
        <end position="173"/>
    </location>
</feature>
<dbReference type="AlphaFoldDB" id="A0AA35TG66"/>
<evidence type="ECO:0000313" key="3">
    <source>
        <dbReference type="Proteomes" id="UP001174909"/>
    </source>
</evidence>
<organism evidence="2 3">
    <name type="scientific">Geodia barretti</name>
    <name type="common">Barrett's horny sponge</name>
    <dbReference type="NCBI Taxonomy" id="519541"/>
    <lineage>
        <taxon>Eukaryota</taxon>
        <taxon>Metazoa</taxon>
        <taxon>Porifera</taxon>
        <taxon>Demospongiae</taxon>
        <taxon>Heteroscleromorpha</taxon>
        <taxon>Tetractinellida</taxon>
        <taxon>Astrophorina</taxon>
        <taxon>Geodiidae</taxon>
        <taxon>Geodia</taxon>
    </lineage>
</organism>
<feature type="compositionally biased region" description="Basic and acidic residues" evidence="1">
    <location>
        <begin position="47"/>
        <end position="57"/>
    </location>
</feature>
<reference evidence="2" key="1">
    <citation type="submission" date="2023-03" db="EMBL/GenBank/DDBJ databases">
        <authorList>
            <person name="Steffen K."/>
            <person name="Cardenas P."/>
        </authorList>
    </citation>
    <scope>NUCLEOTIDE SEQUENCE</scope>
</reference>
<feature type="compositionally biased region" description="Polar residues" evidence="1">
    <location>
        <begin position="62"/>
        <end position="77"/>
    </location>
</feature>
<comment type="caution">
    <text evidence="2">The sequence shown here is derived from an EMBL/GenBank/DDBJ whole genome shotgun (WGS) entry which is preliminary data.</text>
</comment>
<dbReference type="EMBL" id="CASHTH010003627">
    <property type="protein sequence ID" value="CAI8047353.1"/>
    <property type="molecule type" value="Genomic_DNA"/>
</dbReference>
<feature type="region of interest" description="Disordered" evidence="1">
    <location>
        <begin position="1"/>
        <end position="242"/>
    </location>
</feature>